<keyword evidence="2" id="KW-1185">Reference proteome</keyword>
<gene>
    <name evidence="1" type="ORF">MHYMCMPASI_00189</name>
</gene>
<protein>
    <submittedName>
        <fullName evidence="1">Uncharacterized protein</fullName>
    </submittedName>
</protein>
<dbReference type="Proteomes" id="UP000837675">
    <property type="component" value="Unassembled WGS sequence"/>
</dbReference>
<evidence type="ECO:0000313" key="1">
    <source>
        <dbReference type="EMBL" id="CAG7589756.1"/>
    </source>
</evidence>
<reference evidence="1" key="1">
    <citation type="submission" date="2021-06" db="EMBL/GenBank/DDBJ databases">
        <authorList>
            <person name="Nardi T."/>
            <person name="Nardi T."/>
        </authorList>
    </citation>
    <scope>NUCLEOTIDE SEQUENCE</scope>
</reference>
<proteinExistence type="predicted"/>
<evidence type="ECO:0000313" key="2">
    <source>
        <dbReference type="Proteomes" id="UP000837675"/>
    </source>
</evidence>
<accession>A0A8S4C110</accession>
<dbReference type="EMBL" id="CAJVAF010000054">
    <property type="protein sequence ID" value="CAG7589756.1"/>
    <property type="molecule type" value="Genomic_DNA"/>
</dbReference>
<organism evidence="1 2">
    <name type="scientific">Hyalomma marginatum</name>
    <dbReference type="NCBI Taxonomy" id="34627"/>
    <lineage>
        <taxon>Eukaryota</taxon>
        <taxon>Metazoa</taxon>
        <taxon>Ecdysozoa</taxon>
        <taxon>Arthropoda</taxon>
        <taxon>Chelicerata</taxon>
        <taxon>Arachnida</taxon>
        <taxon>Acari</taxon>
        <taxon>Parasitiformes</taxon>
        <taxon>Ixodida</taxon>
        <taxon>Ixodoidea</taxon>
        <taxon>Ixodidae</taxon>
        <taxon>Hyalomminae</taxon>
        <taxon>Hyalomma</taxon>
    </lineage>
</organism>
<sequence>MHLSITQNSVVNCQLFPAQRQDCKTIEQLWQDWPRKAIGFVVANKWIIVYLGSIRRDFINQKERFLLYR</sequence>
<name>A0A8S4C110_9ACAR</name>
<dbReference type="AlphaFoldDB" id="A0A8S4C110"/>
<comment type="caution">
    <text evidence="1">The sequence shown here is derived from an EMBL/GenBank/DDBJ whole genome shotgun (WGS) entry which is preliminary data.</text>
</comment>